<sequence>MATSDFSFKLNLDAQSAITQTNNAIKSFQTLVNQVEAVGNATTYLKKFGKGVTDASNEFKKFGALSGSQKKTLEGLSTFSGQFSQRVDTMTNSFAKYTTVVGQGGDVTKRLSTSYSDLHKSILSVNEVLGVLSTLQKNAKNAASKIDVPISKGNIAKIESIGKAFSSVEQSAPGFKSGIAQVTAAFNSLTPVVKNVSKELLDVLKVFAQTGSLSANMGKIVGSILKAQQESTKLNGAAKDLTVNVEKLGRAMEDLARKSSKALDANISSVKLETLGRSFAATAKYAPTFTSLMGRVNGSFKALAPTIKTVRAELDTLIKYFNQAGALSTSLGRVINGVLKAQQEAAKLSRASKELSTANEKLSRTLEELARKSKKASEETGKLGEESRKAGKEVENTNQSLERTNSITGSLSGMLGRLASIFAINFSFQTVKEAAFSYSDLTTQLTLIKDPAEDATDLLNELFGVAEQSKQPIEATTNAYATLRKSTTDLGLSQKELISLTTTMTKAIAIGGSSAEATKNSMVQFSQALSKGKLSGQDFNSVAEQTPGLVDAIAKGLGMTSAKLKQYANDGNLTTEDIVRALQNAAQVTDATYNKLGLSVTAALTDLKNKFTKWVGEHDQFSSKIAQGISVLANNFDTLATVAKYALVVFAGYKTLNLMQTLGGMAASAERVKAAFMAAATQAKQFNLALARQKVASIASATANRILTGAIVAAGAAWKAVDMIFKSTVVGLIVWGIVEAIQFLVKGIMTIWEKWKSLNGEVQKFAADTTKSLAEQQQAAENYVTKQKAALRELQRERERLRKDIDAGMASTYGSMYMAHADMAEKRISDIDKKINATKSNISDAEKQLKQIKQQQAEESAAKPNIQSPAQSVALPKVSSGGGGGVDKFKQNMQELKNSIEQARAQYELLITTGRTQFTHLEQVNLKIQQGIEGYRNLSQAQIEALQQQAAQLDQITAATEAAKQIQENDQTIERLQLELELQYEDAEVREQKLLQYEREVLLKEQLMGLDEAQAEQLRRSYEQMWALQDQANQKNQGQVNLLTQCIQSAMPTMNNFRQTVVSGFNSVADGIAKMVVTGQGSIKKLMKSFLQNIAIMLVKAALMFALLATMNAIVPGSGTAVASMINLGAQAAGVFGGGGGKSGGGGVSGGFGMFGFSSGGYTGNVGTNQVAGVVHGQEYVLNAGATAKYGVDFLDKLNNQQVDFGTKESVTNRTGGLQQVINIYNYAGAEVSARTGSDGSIDVIIEEKVRAEVTAQIAEWEANKED</sequence>
<evidence type="ECO:0000256" key="3">
    <source>
        <dbReference type="SAM" id="Phobius"/>
    </source>
</evidence>
<evidence type="ECO:0000256" key="1">
    <source>
        <dbReference type="SAM" id="Coils"/>
    </source>
</evidence>
<feature type="transmembrane region" description="Helical" evidence="3">
    <location>
        <begin position="1094"/>
        <end position="1115"/>
    </location>
</feature>
<feature type="region of interest" description="Disordered" evidence="2">
    <location>
        <begin position="366"/>
        <end position="397"/>
    </location>
</feature>
<evidence type="ECO:0000256" key="2">
    <source>
        <dbReference type="SAM" id="MobiDB-lite"/>
    </source>
</evidence>
<gene>
    <name evidence="6" type="ORF">CKF58_02125</name>
</gene>
<dbReference type="EMBL" id="NRJG01000031">
    <property type="protein sequence ID" value="RIY39480.1"/>
    <property type="molecule type" value="Genomic_DNA"/>
</dbReference>
<dbReference type="NCBIfam" id="TIGR02675">
    <property type="entry name" value="tape_meas_nterm"/>
    <property type="match status" value="1"/>
</dbReference>
<dbReference type="InterPro" id="IPR013491">
    <property type="entry name" value="Tape_meas_N"/>
</dbReference>
<keyword evidence="7" id="KW-1185">Reference proteome</keyword>
<protein>
    <submittedName>
        <fullName evidence="6">Uncharacterized protein</fullName>
    </submittedName>
</protein>
<dbReference type="Gene3D" id="1.10.287.950">
    <property type="entry name" value="Methyl-accepting chemotaxis protein"/>
    <property type="match status" value="1"/>
</dbReference>
<dbReference type="RefSeq" id="WP_119530376.1">
    <property type="nucleotide sequence ID" value="NZ_JBHSSP010000039.1"/>
</dbReference>
<feature type="coiled-coil region" evidence="1">
    <location>
        <begin position="886"/>
        <end position="979"/>
    </location>
</feature>
<keyword evidence="3" id="KW-0472">Membrane</keyword>
<reference evidence="6 7" key="1">
    <citation type="submission" date="2017-08" db="EMBL/GenBank/DDBJ databases">
        <title>Reclassification of Bisgaard taxon 37 and 44.</title>
        <authorList>
            <person name="Christensen H."/>
        </authorList>
    </citation>
    <scope>NUCLEOTIDE SEQUENCE [LARGE SCALE GENOMIC DNA]</scope>
    <source>
        <strain evidence="6 7">111</strain>
    </source>
</reference>
<dbReference type="AlphaFoldDB" id="A0A3A1YRB4"/>
<feature type="region of interest" description="Disordered" evidence="2">
    <location>
        <begin position="846"/>
        <end position="868"/>
    </location>
</feature>
<evidence type="ECO:0000259" key="5">
    <source>
        <dbReference type="Pfam" id="PF20155"/>
    </source>
</evidence>
<evidence type="ECO:0000259" key="4">
    <source>
        <dbReference type="Pfam" id="PF09718"/>
    </source>
</evidence>
<keyword evidence="3" id="KW-1133">Transmembrane helix</keyword>
<dbReference type="OrthoDB" id="79849at2"/>
<dbReference type="SUPFAM" id="SSF58104">
    <property type="entry name" value="Methyl-accepting chemotaxis protein (MCP) signaling domain"/>
    <property type="match status" value="1"/>
</dbReference>
<evidence type="ECO:0000313" key="6">
    <source>
        <dbReference type="EMBL" id="RIY39480.1"/>
    </source>
</evidence>
<feature type="domain" description="Tape measure protein N-terminal" evidence="5">
    <location>
        <begin position="433"/>
        <end position="619"/>
    </location>
</feature>
<dbReference type="Pfam" id="PF20155">
    <property type="entry name" value="TMP_3"/>
    <property type="match status" value="1"/>
</dbReference>
<evidence type="ECO:0000313" key="7">
    <source>
        <dbReference type="Proteomes" id="UP000265916"/>
    </source>
</evidence>
<proteinExistence type="predicted"/>
<dbReference type="Proteomes" id="UP000265916">
    <property type="component" value="Unassembled WGS sequence"/>
</dbReference>
<dbReference type="Pfam" id="PF09718">
    <property type="entry name" value="Tape_meas_lam_C"/>
    <property type="match status" value="1"/>
</dbReference>
<organism evidence="6 7">
    <name type="scientific">Psittacicella hinzii</name>
    <dbReference type="NCBI Taxonomy" id="2028575"/>
    <lineage>
        <taxon>Bacteria</taxon>
        <taxon>Pseudomonadati</taxon>
        <taxon>Pseudomonadota</taxon>
        <taxon>Gammaproteobacteria</taxon>
        <taxon>Pasteurellales</taxon>
        <taxon>Psittacicellaceae</taxon>
        <taxon>Psittacicella</taxon>
    </lineage>
</organism>
<comment type="caution">
    <text evidence="6">The sequence shown here is derived from an EMBL/GenBank/DDBJ whole genome shotgun (WGS) entry which is preliminary data.</text>
</comment>
<feature type="compositionally biased region" description="Basic and acidic residues" evidence="2">
    <location>
        <begin position="366"/>
        <end position="395"/>
    </location>
</feature>
<name>A0A3A1YRB4_9GAMM</name>
<keyword evidence="3" id="KW-0812">Transmembrane</keyword>
<accession>A0A3A1YRB4</accession>
<feature type="domain" description="Bacteriophage tail tape measure C-terminal" evidence="4">
    <location>
        <begin position="1048"/>
        <end position="1104"/>
    </location>
</feature>
<keyword evidence="1" id="KW-0175">Coiled coil</keyword>
<dbReference type="InterPro" id="IPR006431">
    <property type="entry name" value="Phage_tape_meas_C"/>
</dbReference>